<proteinExistence type="predicted"/>
<name>A0A426YB05_ENSVE</name>
<dbReference type="EMBL" id="AMZH03013633">
    <property type="protein sequence ID" value="RRT48932.1"/>
    <property type="molecule type" value="Genomic_DNA"/>
</dbReference>
<sequence>MVGVCVVASARLRSPRPCHLAVSAHATVATFGRPARGLCLRTTTTACCGHLMRPLLHAATGSRLWQTRERPPLDATARTTGPAHDLGRRQRCCLLGLEEVLSIYKREQRV</sequence>
<evidence type="ECO:0000313" key="2">
    <source>
        <dbReference type="Proteomes" id="UP000287651"/>
    </source>
</evidence>
<comment type="caution">
    <text evidence="1">The sequence shown here is derived from an EMBL/GenBank/DDBJ whole genome shotgun (WGS) entry which is preliminary data.</text>
</comment>
<organism evidence="1 2">
    <name type="scientific">Ensete ventricosum</name>
    <name type="common">Abyssinian banana</name>
    <name type="synonym">Musa ensete</name>
    <dbReference type="NCBI Taxonomy" id="4639"/>
    <lineage>
        <taxon>Eukaryota</taxon>
        <taxon>Viridiplantae</taxon>
        <taxon>Streptophyta</taxon>
        <taxon>Embryophyta</taxon>
        <taxon>Tracheophyta</taxon>
        <taxon>Spermatophyta</taxon>
        <taxon>Magnoliopsida</taxon>
        <taxon>Liliopsida</taxon>
        <taxon>Zingiberales</taxon>
        <taxon>Musaceae</taxon>
        <taxon>Ensete</taxon>
    </lineage>
</organism>
<protein>
    <submittedName>
        <fullName evidence="1">Uncharacterized protein</fullName>
    </submittedName>
</protein>
<dbReference type="Proteomes" id="UP000287651">
    <property type="component" value="Unassembled WGS sequence"/>
</dbReference>
<evidence type="ECO:0000313" key="1">
    <source>
        <dbReference type="EMBL" id="RRT48932.1"/>
    </source>
</evidence>
<gene>
    <name evidence="1" type="ORF">B296_00040570</name>
</gene>
<accession>A0A426YB05</accession>
<dbReference type="AlphaFoldDB" id="A0A426YB05"/>
<reference evidence="1 2" key="1">
    <citation type="journal article" date="2014" name="Agronomy (Basel)">
        <title>A Draft Genome Sequence for Ensete ventricosum, the Drought-Tolerant Tree Against Hunger.</title>
        <authorList>
            <person name="Harrison J."/>
            <person name="Moore K.A."/>
            <person name="Paszkiewicz K."/>
            <person name="Jones T."/>
            <person name="Grant M."/>
            <person name="Ambacheew D."/>
            <person name="Muzemil S."/>
            <person name="Studholme D.J."/>
        </authorList>
    </citation>
    <scope>NUCLEOTIDE SEQUENCE [LARGE SCALE GENOMIC DNA]</scope>
</reference>